<keyword evidence="7 9" id="KW-0067">ATP-binding</keyword>
<dbReference type="Gene3D" id="3.90.190.20">
    <property type="entry name" value="Mur ligase, C-terminal domain"/>
    <property type="match status" value="1"/>
</dbReference>
<evidence type="ECO:0000259" key="12">
    <source>
        <dbReference type="Pfam" id="PF08245"/>
    </source>
</evidence>
<keyword evidence="4 9" id="KW-0436">Ligase</keyword>
<comment type="function">
    <text evidence="9 10">Cell wall formation. Catalyzes the addition of glutamate to the nucleotide precursor UDP-N-acetylmuramoyl-L-alanine (UMA).</text>
</comment>
<evidence type="ECO:0000256" key="6">
    <source>
        <dbReference type="ARBA" id="ARBA00022741"/>
    </source>
</evidence>
<dbReference type="GO" id="GO:0051301">
    <property type="term" value="P:cell division"/>
    <property type="evidence" value="ECO:0007669"/>
    <property type="project" value="UniProtKB-KW"/>
</dbReference>
<evidence type="ECO:0000256" key="4">
    <source>
        <dbReference type="ARBA" id="ARBA00022598"/>
    </source>
</evidence>
<evidence type="ECO:0000256" key="10">
    <source>
        <dbReference type="RuleBase" id="RU003664"/>
    </source>
</evidence>
<dbReference type="PANTHER" id="PTHR43692:SF1">
    <property type="entry name" value="UDP-N-ACETYLMURAMOYLALANINE--D-GLUTAMATE LIGASE"/>
    <property type="match status" value="1"/>
</dbReference>
<dbReference type="Pfam" id="PF08245">
    <property type="entry name" value="Mur_ligase_M"/>
    <property type="match status" value="1"/>
</dbReference>
<dbReference type="GO" id="GO:0005524">
    <property type="term" value="F:ATP binding"/>
    <property type="evidence" value="ECO:0007669"/>
    <property type="project" value="UniProtKB-UniRule"/>
</dbReference>
<dbReference type="PANTHER" id="PTHR43692">
    <property type="entry name" value="UDP-N-ACETYLMURAMOYLALANINE--D-GLUTAMATE LIGASE"/>
    <property type="match status" value="1"/>
</dbReference>
<organism evidence="13 14">
    <name type="scientific">Corynebacterium lipophiloflavum (strain ATCC 700352 / DSM 44291 / CCUG 37336 / JCM 10383 / DMMZ 1944)</name>
    <dbReference type="NCBI Taxonomy" id="525263"/>
    <lineage>
        <taxon>Bacteria</taxon>
        <taxon>Bacillati</taxon>
        <taxon>Actinomycetota</taxon>
        <taxon>Actinomycetes</taxon>
        <taxon>Mycobacteriales</taxon>
        <taxon>Corynebacteriaceae</taxon>
        <taxon>Corynebacterium</taxon>
    </lineage>
</organism>
<keyword evidence="9 10" id="KW-0961">Cell wall biogenesis/degradation</keyword>
<evidence type="ECO:0000313" key="14">
    <source>
        <dbReference type="Proteomes" id="UP000006196"/>
    </source>
</evidence>
<dbReference type="InterPro" id="IPR018109">
    <property type="entry name" value="Folylpolyglutamate_synth_CS"/>
</dbReference>
<keyword evidence="14" id="KW-1185">Reference proteome</keyword>
<feature type="domain" description="Mur ligase C-terminal" evidence="11">
    <location>
        <begin position="327"/>
        <end position="449"/>
    </location>
</feature>
<keyword evidence="3 9" id="KW-0963">Cytoplasm</keyword>
<dbReference type="InterPro" id="IPR013221">
    <property type="entry name" value="Mur_ligase_cen"/>
</dbReference>
<keyword evidence="6 9" id="KW-0547">Nucleotide-binding</keyword>
<feature type="domain" description="Mur ligase central" evidence="12">
    <location>
        <begin position="126"/>
        <end position="260"/>
    </location>
</feature>
<dbReference type="GO" id="GO:0005737">
    <property type="term" value="C:cytoplasm"/>
    <property type="evidence" value="ECO:0007669"/>
    <property type="project" value="UniProtKB-SubCell"/>
</dbReference>
<dbReference type="EC" id="6.3.2.9" evidence="9 10"/>
<dbReference type="InterPro" id="IPR005762">
    <property type="entry name" value="MurD"/>
</dbReference>
<dbReference type="HAMAP" id="MF_00639">
    <property type="entry name" value="MurD"/>
    <property type="match status" value="1"/>
</dbReference>
<dbReference type="GO" id="GO:0008360">
    <property type="term" value="P:regulation of cell shape"/>
    <property type="evidence" value="ECO:0007669"/>
    <property type="project" value="UniProtKB-KW"/>
</dbReference>
<dbReference type="GO" id="GO:0008764">
    <property type="term" value="F:UDP-N-acetylmuramoylalanine-D-glutamate ligase activity"/>
    <property type="evidence" value="ECO:0007669"/>
    <property type="project" value="UniProtKB-UniRule"/>
</dbReference>
<keyword evidence="9 10" id="KW-0573">Peptidoglycan synthesis</keyword>
<dbReference type="SUPFAM" id="SSF51984">
    <property type="entry name" value="MurCD N-terminal domain"/>
    <property type="match status" value="1"/>
</dbReference>
<evidence type="ECO:0000256" key="5">
    <source>
        <dbReference type="ARBA" id="ARBA00022618"/>
    </source>
</evidence>
<evidence type="ECO:0000259" key="11">
    <source>
        <dbReference type="Pfam" id="PF02875"/>
    </source>
</evidence>
<dbReference type="RefSeq" id="WP_006839950.1">
    <property type="nucleotide sequence ID" value="NZ_GG667192.1"/>
</dbReference>
<dbReference type="NCBIfam" id="TIGR01087">
    <property type="entry name" value="murD"/>
    <property type="match status" value="1"/>
</dbReference>
<dbReference type="OrthoDB" id="9809796at2"/>
<keyword evidence="8 9" id="KW-0131">Cell cycle</keyword>
<comment type="subcellular location">
    <subcellularLocation>
        <location evidence="1 9 10">Cytoplasm</location>
    </subcellularLocation>
</comment>
<gene>
    <name evidence="9 13" type="primary">murD</name>
    <name evidence="13" type="ORF">HMPREF0298_1224</name>
</gene>
<proteinExistence type="inferred from homology"/>
<dbReference type="InterPro" id="IPR036565">
    <property type="entry name" value="Mur-like_cat_sf"/>
</dbReference>
<comment type="pathway">
    <text evidence="2 9 10">Cell wall biogenesis; peptidoglycan biosynthesis.</text>
</comment>
<evidence type="ECO:0000256" key="3">
    <source>
        <dbReference type="ARBA" id="ARBA00022490"/>
    </source>
</evidence>
<dbReference type="STRING" id="525263.HMPREF0298_1224"/>
<evidence type="ECO:0000256" key="7">
    <source>
        <dbReference type="ARBA" id="ARBA00022840"/>
    </source>
</evidence>
<evidence type="ECO:0000313" key="13">
    <source>
        <dbReference type="EMBL" id="EEI17002.1"/>
    </source>
</evidence>
<dbReference type="InterPro" id="IPR004101">
    <property type="entry name" value="Mur_ligase_C"/>
</dbReference>
<name>C0XS04_CORLD</name>
<dbReference type="SUPFAM" id="SSF53244">
    <property type="entry name" value="MurD-like peptide ligases, peptide-binding domain"/>
    <property type="match status" value="1"/>
</dbReference>
<dbReference type="eggNOG" id="COG0771">
    <property type="taxonomic scope" value="Bacteria"/>
</dbReference>
<comment type="catalytic activity">
    <reaction evidence="9 10">
        <text>UDP-N-acetyl-alpha-D-muramoyl-L-alanine + D-glutamate + ATP = UDP-N-acetyl-alpha-D-muramoyl-L-alanyl-D-glutamate + ADP + phosphate + H(+)</text>
        <dbReference type="Rhea" id="RHEA:16429"/>
        <dbReference type="ChEBI" id="CHEBI:15378"/>
        <dbReference type="ChEBI" id="CHEBI:29986"/>
        <dbReference type="ChEBI" id="CHEBI:30616"/>
        <dbReference type="ChEBI" id="CHEBI:43474"/>
        <dbReference type="ChEBI" id="CHEBI:83898"/>
        <dbReference type="ChEBI" id="CHEBI:83900"/>
        <dbReference type="ChEBI" id="CHEBI:456216"/>
        <dbReference type="EC" id="6.3.2.9"/>
    </reaction>
</comment>
<dbReference type="Proteomes" id="UP000006196">
    <property type="component" value="Unassembled WGS sequence"/>
</dbReference>
<dbReference type="HOGENOM" id="CLU_032540_0_0_11"/>
<sequence>MTTRVEAALVPETLRAGVLVAGAGVSGRGAARLLDAVGVRCVVADDNPAHRERVSRETSAIAVDTVEAEERFGEVSVVVTSPGWRPDAPLLVAAQRAGLEVIGDVELCFRLDRAGVFGPPRTWLVVTGTNGKTTTTGMLASIMGEASKDSGLRAQACGNIGVAVSDALVDAHRVDVLVAELSSFQLHWSQELVPDAGVLLNLADDHIDWHGSFAAYAHAKAKVLQARVAVAGVDDAEVAKLAARTGRDDLYGFTLGEPGPRQAGVLGDRLVFHSGTEVEELASATGIEPAGVAGVLDALAAAAVAVSQGVSPQRIDDGLRAYRVEGHRGAVVHAANGINWVDNSKATNPHAADSALAGAGQPGTVVWVAGGQLKGASVDELVATHAHLFRAVALLGVDRGIVHKAVSEHAPGVPVFVSDSTDPAEAMDQCVRFAASQARPGDTVLLAPAAASLDMFSGMSARGDAFAAAAVRHCV</sequence>
<comment type="similarity">
    <text evidence="9">Belongs to the MurCDEF family.</text>
</comment>
<reference evidence="13" key="1">
    <citation type="submission" date="2009-01" db="EMBL/GenBank/DDBJ databases">
        <authorList>
            <person name="Qin X."/>
            <person name="Bachman B."/>
            <person name="Battles P."/>
            <person name="Bell A."/>
            <person name="Bess C."/>
            <person name="Bickham C."/>
            <person name="Chaboub L."/>
            <person name="Chen D."/>
            <person name="Coyle M."/>
            <person name="Deiros D.R."/>
            <person name="Dinh H."/>
            <person name="Forbes L."/>
            <person name="Fowler G."/>
            <person name="Francisco L."/>
            <person name="Fu Q."/>
            <person name="Gubbala S."/>
            <person name="Hale W."/>
            <person name="Han Y."/>
            <person name="Hemphill L."/>
            <person name="Highlander S.K."/>
            <person name="Hirani K."/>
            <person name="Hogues M."/>
            <person name="Jackson L."/>
            <person name="Jakkamsetti A."/>
            <person name="Javaid M."/>
            <person name="Jiang H."/>
            <person name="Korchina V."/>
            <person name="Kovar C."/>
            <person name="Lara F."/>
            <person name="Lee S."/>
            <person name="Mata R."/>
            <person name="Mathew T."/>
            <person name="Moen C."/>
            <person name="Morales K."/>
            <person name="Munidasa M."/>
            <person name="Nazareth L."/>
            <person name="Ngo R."/>
            <person name="Nguyen L."/>
            <person name="Okwuonu G."/>
            <person name="Ongeri F."/>
            <person name="Patil S."/>
            <person name="Petrosino J."/>
            <person name="Pham C."/>
            <person name="Pham P."/>
            <person name="Pu L.-L."/>
            <person name="Puazo M."/>
            <person name="Raj R."/>
            <person name="Reid J."/>
            <person name="Rouhana J."/>
            <person name="Saada N."/>
            <person name="Shang Y."/>
            <person name="Simmons D."/>
            <person name="Thornton R."/>
            <person name="Warren J."/>
            <person name="Weissenberger G."/>
            <person name="Zhang J."/>
            <person name="Zhang L."/>
            <person name="Zhou C."/>
            <person name="Zhu D."/>
            <person name="Muzny D."/>
            <person name="Worley K."/>
            <person name="Gibbs R."/>
        </authorList>
    </citation>
    <scope>NUCLEOTIDE SEQUENCE [LARGE SCALE GENOMIC DNA]</scope>
    <source>
        <strain evidence="13">DSM 44291</strain>
    </source>
</reference>
<evidence type="ECO:0000256" key="8">
    <source>
        <dbReference type="ARBA" id="ARBA00023306"/>
    </source>
</evidence>
<dbReference type="Pfam" id="PF02875">
    <property type="entry name" value="Mur_ligase_C"/>
    <property type="match status" value="1"/>
</dbReference>
<dbReference type="GO" id="GO:0004326">
    <property type="term" value="F:tetrahydrofolylpolyglutamate synthase activity"/>
    <property type="evidence" value="ECO:0007669"/>
    <property type="project" value="InterPro"/>
</dbReference>
<comment type="caution">
    <text evidence="13">The sequence shown here is derived from an EMBL/GenBank/DDBJ whole genome shotgun (WGS) entry which is preliminary data.</text>
</comment>
<evidence type="ECO:0000256" key="9">
    <source>
        <dbReference type="HAMAP-Rule" id="MF_00639"/>
    </source>
</evidence>
<dbReference type="GO" id="GO:0009252">
    <property type="term" value="P:peptidoglycan biosynthetic process"/>
    <property type="evidence" value="ECO:0007669"/>
    <property type="project" value="UniProtKB-UniRule"/>
</dbReference>
<dbReference type="PROSITE" id="PS01011">
    <property type="entry name" value="FOLYLPOLYGLU_SYNT_1"/>
    <property type="match status" value="1"/>
</dbReference>
<dbReference type="Gene3D" id="3.40.50.720">
    <property type="entry name" value="NAD(P)-binding Rossmann-like Domain"/>
    <property type="match status" value="1"/>
</dbReference>
<feature type="binding site" evidence="9">
    <location>
        <begin position="128"/>
        <end position="134"/>
    </location>
    <ligand>
        <name>ATP</name>
        <dbReference type="ChEBI" id="CHEBI:30616"/>
    </ligand>
</feature>
<dbReference type="SUPFAM" id="SSF53623">
    <property type="entry name" value="MurD-like peptide ligases, catalytic domain"/>
    <property type="match status" value="1"/>
</dbReference>
<evidence type="ECO:0000256" key="1">
    <source>
        <dbReference type="ARBA" id="ARBA00004496"/>
    </source>
</evidence>
<evidence type="ECO:0000256" key="2">
    <source>
        <dbReference type="ARBA" id="ARBA00004752"/>
    </source>
</evidence>
<dbReference type="EMBL" id="ACHJ01000108">
    <property type="protein sequence ID" value="EEI17002.1"/>
    <property type="molecule type" value="Genomic_DNA"/>
</dbReference>
<dbReference type="GO" id="GO:0071555">
    <property type="term" value="P:cell wall organization"/>
    <property type="evidence" value="ECO:0007669"/>
    <property type="project" value="UniProtKB-KW"/>
</dbReference>
<keyword evidence="5 9" id="KW-0132">Cell division</keyword>
<protein>
    <recommendedName>
        <fullName evidence="9 10">UDP-N-acetylmuramoylalanine--D-glutamate ligase</fullName>
        <ecNumber evidence="9 10">6.3.2.9</ecNumber>
    </recommendedName>
    <alternativeName>
        <fullName evidence="9">D-glutamic acid-adding enzyme</fullName>
    </alternativeName>
    <alternativeName>
        <fullName evidence="9">UDP-N-acetylmuramoyl-L-alanyl-D-glutamate synthetase</fullName>
    </alternativeName>
</protein>
<keyword evidence="9 10" id="KW-0133">Cell shape</keyword>
<dbReference type="UniPathway" id="UPA00219"/>
<accession>C0XS04</accession>
<dbReference type="AlphaFoldDB" id="C0XS04"/>
<dbReference type="Gene3D" id="3.40.1190.10">
    <property type="entry name" value="Mur-like, catalytic domain"/>
    <property type="match status" value="1"/>
</dbReference>
<dbReference type="InterPro" id="IPR036615">
    <property type="entry name" value="Mur_ligase_C_dom_sf"/>
</dbReference>